<evidence type="ECO:0000256" key="1">
    <source>
        <dbReference type="SAM" id="Phobius"/>
    </source>
</evidence>
<dbReference type="Proteomes" id="UP000015102">
    <property type="component" value="Unassembled WGS sequence"/>
</dbReference>
<proteinExistence type="predicted"/>
<evidence type="ECO:0000313" key="3">
    <source>
        <dbReference type="Proteomes" id="UP000015102"/>
    </source>
</evidence>
<keyword evidence="1" id="KW-0812">Transmembrane</keyword>
<protein>
    <submittedName>
        <fullName evidence="2">Uncharacterized protein</fullName>
    </submittedName>
</protein>
<accession>T1GGA1</accession>
<feature type="transmembrane region" description="Helical" evidence="1">
    <location>
        <begin position="20"/>
        <end position="42"/>
    </location>
</feature>
<dbReference type="EnsemblMetazoa" id="MESCA002414-RA">
    <property type="protein sequence ID" value="MESCA002414-PA"/>
    <property type="gene ID" value="MESCA002414"/>
</dbReference>
<dbReference type="EMBL" id="CAQQ02035233">
    <property type="status" value="NOT_ANNOTATED_CDS"/>
    <property type="molecule type" value="Genomic_DNA"/>
</dbReference>
<dbReference type="AlphaFoldDB" id="T1GGA1"/>
<keyword evidence="1" id="KW-0472">Membrane</keyword>
<keyword evidence="3" id="KW-1185">Reference proteome</keyword>
<evidence type="ECO:0000313" key="2">
    <source>
        <dbReference type="EnsemblMetazoa" id="MESCA002414-PA"/>
    </source>
</evidence>
<dbReference type="HOGENOM" id="CLU_2560904_0_0_1"/>
<name>T1GGA1_MEGSC</name>
<feature type="transmembrane region" description="Helical" evidence="1">
    <location>
        <begin position="48"/>
        <end position="65"/>
    </location>
</feature>
<keyword evidence="1" id="KW-1133">Transmembrane helix</keyword>
<organism evidence="2 3">
    <name type="scientific">Megaselia scalaris</name>
    <name type="common">Humpbacked fly</name>
    <name type="synonym">Phora scalaris</name>
    <dbReference type="NCBI Taxonomy" id="36166"/>
    <lineage>
        <taxon>Eukaryota</taxon>
        <taxon>Metazoa</taxon>
        <taxon>Ecdysozoa</taxon>
        <taxon>Arthropoda</taxon>
        <taxon>Hexapoda</taxon>
        <taxon>Insecta</taxon>
        <taxon>Pterygota</taxon>
        <taxon>Neoptera</taxon>
        <taxon>Endopterygota</taxon>
        <taxon>Diptera</taxon>
        <taxon>Brachycera</taxon>
        <taxon>Muscomorpha</taxon>
        <taxon>Platypezoidea</taxon>
        <taxon>Phoridae</taxon>
        <taxon>Megaseliini</taxon>
        <taxon>Megaselia</taxon>
    </lineage>
</organism>
<reference evidence="3" key="1">
    <citation type="submission" date="2013-02" db="EMBL/GenBank/DDBJ databases">
        <authorList>
            <person name="Hughes D."/>
        </authorList>
    </citation>
    <scope>NUCLEOTIDE SEQUENCE</scope>
    <source>
        <strain>Durham</strain>
        <strain evidence="3">NC isolate 2 -- Noor lab</strain>
    </source>
</reference>
<dbReference type="EMBL" id="CAQQ02035234">
    <property type="status" value="NOT_ANNOTATED_CDS"/>
    <property type="molecule type" value="Genomic_DNA"/>
</dbReference>
<reference evidence="2" key="2">
    <citation type="submission" date="2015-06" db="UniProtKB">
        <authorList>
            <consortium name="EnsemblMetazoa"/>
        </authorList>
    </citation>
    <scope>IDENTIFICATION</scope>
</reference>
<sequence>MSFVDAKSNRIRHFFDGQKLVYYFGWFSSNDINVICLCKYLSRFVVDYLSSLILCSIFFFSGVFLKIDIAFVQLPDGSTCNG</sequence>